<dbReference type="Proteomes" id="UP001221898">
    <property type="component" value="Unassembled WGS sequence"/>
</dbReference>
<protein>
    <submittedName>
        <fullName evidence="1">Uncharacterized protein</fullName>
    </submittedName>
</protein>
<proteinExistence type="predicted"/>
<evidence type="ECO:0000313" key="2">
    <source>
        <dbReference type="Proteomes" id="UP001221898"/>
    </source>
</evidence>
<accession>A0AAD7T5A3</accession>
<keyword evidence="2" id="KW-1185">Reference proteome</keyword>
<gene>
    <name evidence="1" type="ORF">AAFF_G00038940</name>
</gene>
<dbReference type="AlphaFoldDB" id="A0AAD7T5A3"/>
<comment type="caution">
    <text evidence="1">The sequence shown here is derived from an EMBL/GenBank/DDBJ whole genome shotgun (WGS) entry which is preliminary data.</text>
</comment>
<sequence length="113" mass="13027">MVNRALLGITAVRAHYKKKKNGRSKKGRVQNRQLREYVWARMRAGVHLVPGPDGETKSHVRPIWTARLCGEYIVIIVRPDTRQTSPIICAKWGTGQNMNDIQCRLHYNFHHAV</sequence>
<name>A0AAD7T5A3_9TELE</name>
<dbReference type="EMBL" id="JAINUG010000012">
    <property type="protein sequence ID" value="KAJ8414692.1"/>
    <property type="molecule type" value="Genomic_DNA"/>
</dbReference>
<reference evidence="1" key="1">
    <citation type="journal article" date="2023" name="Science">
        <title>Genome structures resolve the early diversification of teleost fishes.</title>
        <authorList>
            <person name="Parey E."/>
            <person name="Louis A."/>
            <person name="Montfort J."/>
            <person name="Bouchez O."/>
            <person name="Roques C."/>
            <person name="Iampietro C."/>
            <person name="Lluch J."/>
            <person name="Castinel A."/>
            <person name="Donnadieu C."/>
            <person name="Desvignes T."/>
            <person name="Floi Bucao C."/>
            <person name="Jouanno E."/>
            <person name="Wen M."/>
            <person name="Mejri S."/>
            <person name="Dirks R."/>
            <person name="Jansen H."/>
            <person name="Henkel C."/>
            <person name="Chen W.J."/>
            <person name="Zahm M."/>
            <person name="Cabau C."/>
            <person name="Klopp C."/>
            <person name="Thompson A.W."/>
            <person name="Robinson-Rechavi M."/>
            <person name="Braasch I."/>
            <person name="Lecointre G."/>
            <person name="Bobe J."/>
            <person name="Postlethwait J.H."/>
            <person name="Berthelot C."/>
            <person name="Roest Crollius H."/>
            <person name="Guiguen Y."/>
        </authorList>
    </citation>
    <scope>NUCLEOTIDE SEQUENCE</scope>
    <source>
        <strain evidence="1">NC1722</strain>
    </source>
</reference>
<organism evidence="1 2">
    <name type="scientific">Aldrovandia affinis</name>
    <dbReference type="NCBI Taxonomy" id="143900"/>
    <lineage>
        <taxon>Eukaryota</taxon>
        <taxon>Metazoa</taxon>
        <taxon>Chordata</taxon>
        <taxon>Craniata</taxon>
        <taxon>Vertebrata</taxon>
        <taxon>Euteleostomi</taxon>
        <taxon>Actinopterygii</taxon>
        <taxon>Neopterygii</taxon>
        <taxon>Teleostei</taxon>
        <taxon>Notacanthiformes</taxon>
        <taxon>Halosauridae</taxon>
        <taxon>Aldrovandia</taxon>
    </lineage>
</organism>
<evidence type="ECO:0000313" key="1">
    <source>
        <dbReference type="EMBL" id="KAJ8414692.1"/>
    </source>
</evidence>